<comment type="caution">
    <text evidence="2">The sequence shown here is derived from an EMBL/GenBank/DDBJ whole genome shotgun (WGS) entry which is preliminary data.</text>
</comment>
<evidence type="ECO:0000313" key="2">
    <source>
        <dbReference type="EMBL" id="RLE49929.1"/>
    </source>
</evidence>
<dbReference type="Proteomes" id="UP000278475">
    <property type="component" value="Unassembled WGS sequence"/>
</dbReference>
<protein>
    <submittedName>
        <fullName evidence="2">Uncharacterized protein</fullName>
    </submittedName>
</protein>
<dbReference type="EMBL" id="QMQV01000018">
    <property type="protein sequence ID" value="RLE49929.1"/>
    <property type="molecule type" value="Genomic_DNA"/>
</dbReference>
<sequence>MNDTWVAFTEEMCPNPFKECWSNVTKVVNSTAGATIAWRVYANDTSNQWNASEIYTYVTTWMIQFDAVWSVYPNLIPGETMEIRANITNNTPLDSVWANCSGAWNGNLSMSLLEGKTYYATRISNEVGQINCSINANDTSGNYNMSDTIAITLIIQPEWQEEKQVETVYLNASDTGNLSYWKNLTLNNTGTIDWWRSLTCETYPNVDEVYVYYPDGTLLDSCTSCNSLTFPASVNAGEVVNYTCKYVWINATNTSALVVAQDKSYQSVAGGDVYEYASLNVSNYAEVDEEVVIYDQCPYGANGSYTAIHCGNMLLSVGGGVTTKVIFNWSEYNRIQITELGWEQDSSNTSNLSRQWVIEAVNFTNLEPIDFENVSYTISSPDIAEAGWSGEVVCYNCSGTFNISANSNFSTYVMAYGDWLNETQLPWEQDPDSQSRIDVQYIKSNLSVHNHANIPWENVYFCWDFSNVSFPSGSWSFITQNVCDYFNISANEDKNLSSGRASGDNIDEVFYDWEQDKSKTSNLSTQFISQEIYLVRNTDIPFKDIYWWTSNPDEFGDCDNCSGFVNLTDTSNTVYANDSGDVLWETIYLWEQDTLNITEAGGWAYSKQRTYVHNPSSIDFEDVVFNLTCREGWEAVEQYEYYNFSANSYYWIDTRCRAYDIIKKLLWNLTIDAPYILVDSQYYARFNVTLNNTDENVSYSNVLVRYNTMVDDYPSVDFPSSYVYVDISNGSVKNVTINGTCYPVVTVNKSKSKLEELDYVVWEHNSTHRVVSDLANLTKQKEIRYCVNLEREVDYYNNMENLTALSDGKPINYTLGTEELCFIIPEDFEESSWDAGYHWIKYNYTVAREHIIGPVSSITYRKTYLGMPIEQILIYLIVFIIVGGIILYVVVSQRKKEIRIEIKPEHIEKFKKLFEELEKK</sequence>
<accession>A0A497ERU8</accession>
<proteinExistence type="predicted"/>
<reference evidence="2 3" key="1">
    <citation type="submission" date="2018-06" db="EMBL/GenBank/DDBJ databases">
        <title>Extensive metabolic versatility and redundancy in microbially diverse, dynamic hydrothermal sediments.</title>
        <authorList>
            <person name="Dombrowski N."/>
            <person name="Teske A."/>
            <person name="Baker B.J."/>
        </authorList>
    </citation>
    <scope>NUCLEOTIDE SEQUENCE [LARGE SCALE GENOMIC DNA]</scope>
    <source>
        <strain evidence="2">B66_G16</strain>
    </source>
</reference>
<evidence type="ECO:0000256" key="1">
    <source>
        <dbReference type="SAM" id="Phobius"/>
    </source>
</evidence>
<organism evidence="2 3">
    <name type="scientific">Thermoproteota archaeon</name>
    <dbReference type="NCBI Taxonomy" id="2056631"/>
    <lineage>
        <taxon>Archaea</taxon>
        <taxon>Thermoproteota</taxon>
    </lineage>
</organism>
<keyword evidence="1" id="KW-0472">Membrane</keyword>
<dbReference type="AlphaFoldDB" id="A0A497ERU8"/>
<feature type="transmembrane region" description="Helical" evidence="1">
    <location>
        <begin position="872"/>
        <end position="891"/>
    </location>
</feature>
<keyword evidence="1" id="KW-1133">Transmembrane helix</keyword>
<keyword evidence="1" id="KW-0812">Transmembrane</keyword>
<gene>
    <name evidence="2" type="ORF">DRJ31_03255</name>
</gene>
<name>A0A497ERU8_9CREN</name>
<evidence type="ECO:0000313" key="3">
    <source>
        <dbReference type="Proteomes" id="UP000278475"/>
    </source>
</evidence>